<dbReference type="AlphaFoldDB" id="A0A2X0QWE3"/>
<organism evidence="12">
    <name type="scientific">Candidatus Nitrotoga fabula</name>
    <dbReference type="NCBI Taxonomy" id="2182327"/>
    <lineage>
        <taxon>Bacteria</taxon>
        <taxon>Pseudomonadati</taxon>
        <taxon>Pseudomonadota</taxon>
        <taxon>Betaproteobacteria</taxon>
        <taxon>Nitrosomonadales</taxon>
        <taxon>Gallionellaceae</taxon>
        <taxon>Candidatus Nitrotoga</taxon>
    </lineage>
</organism>
<keyword evidence="1 9" id="KW-1003">Cell membrane</keyword>
<keyword evidence="7 8" id="KW-0131">Cell cycle</keyword>
<evidence type="ECO:0000259" key="11">
    <source>
        <dbReference type="SMART" id="SM00771"/>
    </source>
</evidence>
<sequence>MSELQISLISIGLVVILMICIYNWWQQRQYRRKFREAFQHQHEDALYHQSSDESALNLDKQFIPSTEETPIASSIEPAAINQAIELTSAGQPEELPENTEKGEELVSADLMSDEESSAKPAEQSQSLCASLGEKTDYIVTMSFKDPQGGGALTSLWQQRFDFGKNIHVCGWNAASGEWEKVIAESKPLYRSLRLALQLVSRSGAVSEPKLKDFRELIRTIATKLHADVILPDVSEAAARAQELDNFCATVDQIIAFNIVPEEAQLFNGDGVARAAERLGMQFLADGAFHMTDTHGRTLFSLCNEDNTPFQYHTLSQLQIRGLTLLLDVPCVEKPALVFDDMVILARKLSIELGGNIVDANHVPLKERSIMLIRDRIVTVETNMQDSGIIPGSALARRLFS</sequence>
<dbReference type="GO" id="GO:0005886">
    <property type="term" value="C:plasma membrane"/>
    <property type="evidence" value="ECO:0007669"/>
    <property type="project" value="UniProtKB-SubCell"/>
</dbReference>
<feature type="domain" description="ZipA C-terminal FtsZ-binding" evidence="11">
    <location>
        <begin position="250"/>
        <end position="376"/>
    </location>
</feature>
<dbReference type="InterPro" id="IPR007449">
    <property type="entry name" value="ZipA_FtsZ-bd_C"/>
</dbReference>
<dbReference type="InterPro" id="IPR011919">
    <property type="entry name" value="Cell_div_ZipA"/>
</dbReference>
<comment type="subcellular location">
    <subcellularLocation>
        <location evidence="9">Cell inner membrane</location>
        <topology evidence="9">Single-pass type I membrane protein</topology>
    </subcellularLocation>
</comment>
<evidence type="ECO:0000256" key="8">
    <source>
        <dbReference type="RuleBase" id="RU003612"/>
    </source>
</evidence>
<dbReference type="SUPFAM" id="SSF64383">
    <property type="entry name" value="Cell-division protein ZipA, C-terminal domain"/>
    <property type="match status" value="1"/>
</dbReference>
<proteinExistence type="inferred from homology"/>
<dbReference type="PANTHER" id="PTHR38685">
    <property type="entry name" value="CELL DIVISION PROTEIN ZIPA"/>
    <property type="match status" value="1"/>
</dbReference>
<accession>A0A2X0QWE3</accession>
<keyword evidence="3 8" id="KW-0132">Cell division</keyword>
<keyword evidence="4 9" id="KW-0812">Transmembrane</keyword>
<dbReference type="EMBL" id="LS423452">
    <property type="protein sequence ID" value="SPS05847.1"/>
    <property type="molecule type" value="Genomic_DNA"/>
</dbReference>
<feature type="transmembrane region" description="Helical" evidence="10">
    <location>
        <begin position="6"/>
        <end position="25"/>
    </location>
</feature>
<evidence type="ECO:0000256" key="3">
    <source>
        <dbReference type="ARBA" id="ARBA00022618"/>
    </source>
</evidence>
<dbReference type="GO" id="GO:0000917">
    <property type="term" value="P:division septum assembly"/>
    <property type="evidence" value="ECO:0007669"/>
    <property type="project" value="TreeGrafter"/>
</dbReference>
<dbReference type="Pfam" id="PF04354">
    <property type="entry name" value="ZipA_C"/>
    <property type="match status" value="1"/>
</dbReference>
<evidence type="ECO:0000313" key="12">
    <source>
        <dbReference type="EMBL" id="SPS05847.1"/>
    </source>
</evidence>
<evidence type="ECO:0000256" key="1">
    <source>
        <dbReference type="ARBA" id="ARBA00022475"/>
    </source>
</evidence>
<evidence type="ECO:0000256" key="5">
    <source>
        <dbReference type="ARBA" id="ARBA00022989"/>
    </source>
</evidence>
<dbReference type="GO" id="GO:0032153">
    <property type="term" value="C:cell division site"/>
    <property type="evidence" value="ECO:0007669"/>
    <property type="project" value="TreeGrafter"/>
</dbReference>
<dbReference type="Gene3D" id="3.30.1400.10">
    <property type="entry name" value="ZipA, C-terminal FtsZ-binding domain"/>
    <property type="match status" value="1"/>
</dbReference>
<dbReference type="PANTHER" id="PTHR38685:SF1">
    <property type="entry name" value="CELL DIVISION PROTEIN ZIPA"/>
    <property type="match status" value="1"/>
</dbReference>
<evidence type="ECO:0000256" key="7">
    <source>
        <dbReference type="ARBA" id="ARBA00023306"/>
    </source>
</evidence>
<dbReference type="InterPro" id="IPR036765">
    <property type="entry name" value="ZipA_FtsZ-bd_C_sf"/>
</dbReference>
<reference evidence="12" key="1">
    <citation type="submission" date="2018-05" db="EMBL/GenBank/DDBJ databases">
        <authorList>
            <person name="Lanie J.A."/>
            <person name="Ng W.-L."/>
            <person name="Kazmierczak K.M."/>
            <person name="Andrzejewski T.M."/>
            <person name="Davidsen T.M."/>
            <person name="Wayne K.J."/>
            <person name="Tettelin H."/>
            <person name="Glass J.I."/>
            <person name="Rusch D."/>
            <person name="Podicherti R."/>
            <person name="Tsui H.-C.T."/>
            <person name="Winkler M.E."/>
        </authorList>
    </citation>
    <scope>NUCLEOTIDE SEQUENCE</scope>
    <source>
        <strain evidence="12">KNB</strain>
    </source>
</reference>
<name>A0A2X0QWE3_9PROT</name>
<comment type="function">
    <text evidence="8">Essential cell division protein that stabilizes the FtsZ protofilaments by cross-linking them and that serves as a cytoplasmic membrane anchor for the Z ring. Also required for the recruitment to the septal ring of downstream cell division proteins.</text>
</comment>
<keyword evidence="6 9" id="KW-0472">Membrane</keyword>
<evidence type="ECO:0000256" key="6">
    <source>
        <dbReference type="ARBA" id="ARBA00023136"/>
    </source>
</evidence>
<evidence type="ECO:0000256" key="4">
    <source>
        <dbReference type="ARBA" id="ARBA00022692"/>
    </source>
</evidence>
<dbReference type="SMART" id="SM00771">
    <property type="entry name" value="ZipA_C"/>
    <property type="match status" value="1"/>
</dbReference>
<keyword evidence="2 9" id="KW-0997">Cell inner membrane</keyword>
<protein>
    <recommendedName>
        <fullName evidence="8">Cell division protein ZipA</fullName>
    </recommendedName>
</protein>
<evidence type="ECO:0000256" key="2">
    <source>
        <dbReference type="ARBA" id="ARBA00022519"/>
    </source>
</evidence>
<evidence type="ECO:0000256" key="10">
    <source>
        <dbReference type="SAM" id="Phobius"/>
    </source>
</evidence>
<keyword evidence="5 10" id="KW-1133">Transmembrane helix</keyword>
<gene>
    <name evidence="12" type="ORF">NITFAB_1437</name>
</gene>
<evidence type="ECO:0000256" key="9">
    <source>
        <dbReference type="RuleBase" id="RU003613"/>
    </source>
</evidence>
<comment type="similarity">
    <text evidence="8">Belongs to the ZipA family.</text>
</comment>